<dbReference type="EMBL" id="AAUW01000004">
    <property type="protein sequence ID" value="EAV45142.1"/>
    <property type="molecule type" value="Genomic_DNA"/>
</dbReference>
<evidence type="ECO:0000313" key="2">
    <source>
        <dbReference type="Proteomes" id="UP000004848"/>
    </source>
</evidence>
<accession>A0NQT4</accession>
<name>A0NQT4_ROSAI</name>
<dbReference type="Proteomes" id="UP000004848">
    <property type="component" value="Unassembled WGS sequence"/>
</dbReference>
<comment type="caution">
    <text evidence="1">The sequence shown here is derived from an EMBL/GenBank/DDBJ whole genome shotgun (WGS) entry which is preliminary data.</text>
</comment>
<organism evidence="1 2">
    <name type="scientific">Roseibium aggregatum (strain ATCC 25650 / DSM 13394 / JCM 20685 / NBRC 16684 / NCIMB 2208 / IAM 12614 / B1)</name>
    <name type="common">Stappia aggregata</name>
    <dbReference type="NCBI Taxonomy" id="384765"/>
    <lineage>
        <taxon>Bacteria</taxon>
        <taxon>Pseudomonadati</taxon>
        <taxon>Pseudomonadota</taxon>
        <taxon>Alphaproteobacteria</taxon>
        <taxon>Hyphomicrobiales</taxon>
        <taxon>Stappiaceae</taxon>
        <taxon>Roseibium</taxon>
    </lineage>
</organism>
<dbReference type="AlphaFoldDB" id="A0NQT4"/>
<reference evidence="1 2" key="1">
    <citation type="submission" date="2006-05" db="EMBL/GenBank/DDBJ databases">
        <authorList>
            <person name="King G."/>
            <person name="Ferriera S."/>
            <person name="Johnson J."/>
            <person name="Kravitz S."/>
            <person name="Beeson K."/>
            <person name="Sutton G."/>
            <person name="Rogers Y.-H."/>
            <person name="Friedman R."/>
            <person name="Frazier M."/>
            <person name="Venter J.C."/>
        </authorList>
    </citation>
    <scope>NUCLEOTIDE SEQUENCE [LARGE SCALE GENOMIC DNA]</scope>
    <source>
        <strain evidence="2">ATCC 25650 / DSM 13394 / JCM 20685 / NBRC 16684 / NCIMB 2208 / IAM 12614 / B1</strain>
    </source>
</reference>
<sequence>MYQIVVLLVQLAPDVVCGISSQKIKSPHGVKSLRAWKIEKRYLDIVSIKKFFIEDLPILDCSANIENFYRSLLSEYIFNELTKVSNPLFSR</sequence>
<protein>
    <submittedName>
        <fullName evidence="1">Uncharacterized protein</fullName>
    </submittedName>
</protein>
<proteinExistence type="predicted"/>
<evidence type="ECO:0000313" key="1">
    <source>
        <dbReference type="EMBL" id="EAV45142.1"/>
    </source>
</evidence>
<gene>
    <name evidence="1" type="ORF">SIAM614_14043</name>
</gene>